<evidence type="ECO:0000256" key="2">
    <source>
        <dbReference type="SAM" id="SignalP"/>
    </source>
</evidence>
<proteinExistence type="predicted"/>
<feature type="compositionally biased region" description="Polar residues" evidence="1">
    <location>
        <begin position="17"/>
        <end position="32"/>
    </location>
</feature>
<evidence type="ECO:0000256" key="1">
    <source>
        <dbReference type="SAM" id="MobiDB-lite"/>
    </source>
</evidence>
<organism evidence="3 4">
    <name type="scientific">Dimargaris cristalligena</name>
    <dbReference type="NCBI Taxonomy" id="215637"/>
    <lineage>
        <taxon>Eukaryota</taxon>
        <taxon>Fungi</taxon>
        <taxon>Fungi incertae sedis</taxon>
        <taxon>Zoopagomycota</taxon>
        <taxon>Kickxellomycotina</taxon>
        <taxon>Dimargaritomycetes</taxon>
        <taxon>Dimargaritales</taxon>
        <taxon>Dimargaritaceae</taxon>
        <taxon>Dimargaris</taxon>
    </lineage>
</organism>
<feature type="region of interest" description="Disordered" evidence="1">
    <location>
        <begin position="17"/>
        <end position="77"/>
    </location>
</feature>
<gene>
    <name evidence="3" type="ORF">BJ085DRAFT_38456</name>
</gene>
<evidence type="ECO:0000313" key="3">
    <source>
        <dbReference type="EMBL" id="RKP39270.1"/>
    </source>
</evidence>
<name>A0A4Q0A273_9FUNG</name>
<protein>
    <submittedName>
        <fullName evidence="3">Uncharacterized protein</fullName>
    </submittedName>
</protein>
<feature type="signal peptide" evidence="2">
    <location>
        <begin position="1"/>
        <end position="21"/>
    </location>
</feature>
<keyword evidence="4" id="KW-1185">Reference proteome</keyword>
<accession>A0A4Q0A273</accession>
<sequence>MRWTVLYTATLLATVAHSSTGSPSASIPFNTKPSAPGVPPPSEPLSRSPSLHHRRSPQLSREMAHPPSNPVSTSLRKRTLTQPANKWHWKERTENDNNHYYYYYHDHAHDHEDDGDDDSGTSELIDQATIDLHANITLAEDALVLQETTEIEDKLSSLKIFFVRFNTLFGWKKGGHGVFTTD</sequence>
<reference evidence="4" key="1">
    <citation type="journal article" date="2018" name="Nat. Microbiol.">
        <title>Leveraging single-cell genomics to expand the fungal tree of life.</title>
        <authorList>
            <person name="Ahrendt S.R."/>
            <person name="Quandt C.A."/>
            <person name="Ciobanu D."/>
            <person name="Clum A."/>
            <person name="Salamov A."/>
            <person name="Andreopoulos B."/>
            <person name="Cheng J.F."/>
            <person name="Woyke T."/>
            <person name="Pelin A."/>
            <person name="Henrissat B."/>
            <person name="Reynolds N.K."/>
            <person name="Benny G.L."/>
            <person name="Smith M.E."/>
            <person name="James T.Y."/>
            <person name="Grigoriev I.V."/>
        </authorList>
    </citation>
    <scope>NUCLEOTIDE SEQUENCE [LARGE SCALE GENOMIC DNA]</scope>
    <source>
        <strain evidence="4">RSA 468</strain>
    </source>
</reference>
<keyword evidence="2" id="KW-0732">Signal</keyword>
<feature type="chain" id="PRO_5020634937" evidence="2">
    <location>
        <begin position="22"/>
        <end position="182"/>
    </location>
</feature>
<dbReference type="Proteomes" id="UP000268162">
    <property type="component" value="Unassembled WGS sequence"/>
</dbReference>
<dbReference type="EMBL" id="ML002284">
    <property type="protein sequence ID" value="RKP39270.1"/>
    <property type="molecule type" value="Genomic_DNA"/>
</dbReference>
<dbReference type="AlphaFoldDB" id="A0A4Q0A273"/>
<evidence type="ECO:0000313" key="4">
    <source>
        <dbReference type="Proteomes" id="UP000268162"/>
    </source>
</evidence>